<dbReference type="AlphaFoldDB" id="A0A8S2X766"/>
<protein>
    <recommendedName>
        <fullName evidence="1">Glycogen debranching enzyme central domain-containing protein</fullName>
    </recommendedName>
</protein>
<accession>A0A8S2X766</accession>
<dbReference type="GO" id="GO:0004134">
    <property type="term" value="F:4-alpha-glucanotransferase activity"/>
    <property type="evidence" value="ECO:0007669"/>
    <property type="project" value="InterPro"/>
</dbReference>
<feature type="non-terminal residue" evidence="3">
    <location>
        <position position="1"/>
    </location>
</feature>
<sequence length="205" mass="23361">HIDEILFEMTISSPDGINNFKRNPNYINGLNNVQVNVREHLQIEQSQCVNLHSSNAKTDSNDRHITFDKYFPPGTVIAFKVSLLDNAQKSVHEVRKSLREFIPSNDSTDSIFQSLVKSLSLVELNRLLYRCSQEELADGKGFDVYEIPGHGKTVYCGLQGIMSVLEKIRLTNDLRHPLCNNLKDGNWLLDYITNRLLAQKSTQEV</sequence>
<evidence type="ECO:0000313" key="4">
    <source>
        <dbReference type="Proteomes" id="UP000682733"/>
    </source>
</evidence>
<dbReference type="GO" id="GO:0004135">
    <property type="term" value="F:amylo-alpha-1,6-glucosidase activity"/>
    <property type="evidence" value="ECO:0007669"/>
    <property type="project" value="InterPro"/>
</dbReference>
<dbReference type="EMBL" id="CAJNOK010062834">
    <property type="protein sequence ID" value="CAF1642194.1"/>
    <property type="molecule type" value="Genomic_DNA"/>
</dbReference>
<proteinExistence type="predicted"/>
<evidence type="ECO:0000259" key="1">
    <source>
        <dbReference type="Pfam" id="PF14702"/>
    </source>
</evidence>
<feature type="domain" description="Glycogen debranching enzyme central" evidence="1">
    <location>
        <begin position="2"/>
        <end position="196"/>
    </location>
</feature>
<evidence type="ECO:0000313" key="3">
    <source>
        <dbReference type="EMBL" id="CAF4479806.1"/>
    </source>
</evidence>
<dbReference type="Proteomes" id="UP000682733">
    <property type="component" value="Unassembled WGS sequence"/>
</dbReference>
<dbReference type="Pfam" id="PF14702">
    <property type="entry name" value="hGDE_central"/>
    <property type="match status" value="1"/>
</dbReference>
<name>A0A8S2X766_9BILA</name>
<dbReference type="GO" id="GO:0005980">
    <property type="term" value="P:glycogen catabolic process"/>
    <property type="evidence" value="ECO:0007669"/>
    <property type="project" value="InterPro"/>
</dbReference>
<dbReference type="EMBL" id="CAJOBA010089888">
    <property type="protein sequence ID" value="CAF4479806.1"/>
    <property type="molecule type" value="Genomic_DNA"/>
</dbReference>
<gene>
    <name evidence="2" type="ORF">OVA965_LOCUS44345</name>
    <name evidence="3" type="ORF">TMI583_LOCUS47097</name>
</gene>
<dbReference type="InterPro" id="IPR032788">
    <property type="entry name" value="AGL_central"/>
</dbReference>
<dbReference type="Proteomes" id="UP000677228">
    <property type="component" value="Unassembled WGS sequence"/>
</dbReference>
<organism evidence="3 4">
    <name type="scientific">Didymodactylos carnosus</name>
    <dbReference type="NCBI Taxonomy" id="1234261"/>
    <lineage>
        <taxon>Eukaryota</taxon>
        <taxon>Metazoa</taxon>
        <taxon>Spiralia</taxon>
        <taxon>Gnathifera</taxon>
        <taxon>Rotifera</taxon>
        <taxon>Eurotatoria</taxon>
        <taxon>Bdelloidea</taxon>
        <taxon>Philodinida</taxon>
        <taxon>Philodinidae</taxon>
        <taxon>Didymodactylos</taxon>
    </lineage>
</organism>
<dbReference type="PANTHER" id="PTHR10569">
    <property type="entry name" value="GLYCOGEN DEBRANCHING ENZYME"/>
    <property type="match status" value="1"/>
</dbReference>
<comment type="caution">
    <text evidence="3">The sequence shown here is derived from an EMBL/GenBank/DDBJ whole genome shotgun (WGS) entry which is preliminary data.</text>
</comment>
<dbReference type="InterPro" id="IPR010401">
    <property type="entry name" value="AGL/Gdb1"/>
</dbReference>
<dbReference type="PANTHER" id="PTHR10569:SF2">
    <property type="entry name" value="GLYCOGEN DEBRANCHING ENZYME"/>
    <property type="match status" value="1"/>
</dbReference>
<evidence type="ECO:0000313" key="2">
    <source>
        <dbReference type="EMBL" id="CAF1642194.1"/>
    </source>
</evidence>
<reference evidence="3" key="1">
    <citation type="submission" date="2021-02" db="EMBL/GenBank/DDBJ databases">
        <authorList>
            <person name="Nowell W R."/>
        </authorList>
    </citation>
    <scope>NUCLEOTIDE SEQUENCE</scope>
</reference>